<proteinExistence type="predicted"/>
<dbReference type="GO" id="GO:0000225">
    <property type="term" value="F:N-acetylglucosaminylphosphatidylinositol deacetylase activity"/>
    <property type="evidence" value="ECO:0007669"/>
    <property type="project" value="TreeGrafter"/>
</dbReference>
<evidence type="ECO:0008006" key="3">
    <source>
        <dbReference type="Google" id="ProtNLM"/>
    </source>
</evidence>
<dbReference type="InterPro" id="IPR024078">
    <property type="entry name" value="LmbE-like_dom_sf"/>
</dbReference>
<dbReference type="AlphaFoldDB" id="A0A1G2H769"/>
<sequence>MMIELKLDKNKSAAVIVAHPDDETIWMGGTIARNKDISWMVFVLCRESDPNRMPKFRKIMSDYYNVEGVICDLEDEGIMTVAESVPEIKSIIKKRLPNKKFDYIFTHGPKGDYGHPRHIGVHNAVRDMFSQEKANLKSIFYFAYQRELNIRKAIPDKTADFYVELSKDEWKAKRDVIKNLYGFSKMSFENISCSAIETFNN</sequence>
<evidence type="ECO:0000313" key="1">
    <source>
        <dbReference type="EMBL" id="OGZ57788.1"/>
    </source>
</evidence>
<name>A0A1G2H769_9BACT</name>
<dbReference type="Pfam" id="PF02585">
    <property type="entry name" value="PIG-L"/>
    <property type="match status" value="1"/>
</dbReference>
<dbReference type="SUPFAM" id="SSF102588">
    <property type="entry name" value="LmbE-like"/>
    <property type="match status" value="1"/>
</dbReference>
<dbReference type="PANTHER" id="PTHR12993:SF11">
    <property type="entry name" value="N-ACETYLGLUCOSAMINYL-PHOSPHATIDYLINOSITOL DE-N-ACETYLASE"/>
    <property type="match status" value="1"/>
</dbReference>
<dbReference type="InterPro" id="IPR003737">
    <property type="entry name" value="GlcNAc_PI_deacetylase-related"/>
</dbReference>
<evidence type="ECO:0000313" key="2">
    <source>
        <dbReference type="Proteomes" id="UP000177932"/>
    </source>
</evidence>
<accession>A0A1G2H769</accession>
<dbReference type="PANTHER" id="PTHR12993">
    <property type="entry name" value="N-ACETYLGLUCOSAMINYL-PHOSPHATIDYLINOSITOL DE-N-ACETYLASE-RELATED"/>
    <property type="match status" value="1"/>
</dbReference>
<organism evidence="1 2">
    <name type="scientific">Candidatus Spechtbacteria bacterium RIFCSPHIGHO2_01_FULL_43_30</name>
    <dbReference type="NCBI Taxonomy" id="1802158"/>
    <lineage>
        <taxon>Bacteria</taxon>
        <taxon>Candidatus Spechtiibacteriota</taxon>
    </lineage>
</organism>
<dbReference type="Proteomes" id="UP000177932">
    <property type="component" value="Unassembled WGS sequence"/>
</dbReference>
<protein>
    <recommendedName>
        <fullName evidence="3">GlcNAc-PI de-N-acetylase</fullName>
    </recommendedName>
</protein>
<reference evidence="1 2" key="1">
    <citation type="journal article" date="2016" name="Nat. Commun.">
        <title>Thousands of microbial genomes shed light on interconnected biogeochemical processes in an aquifer system.</title>
        <authorList>
            <person name="Anantharaman K."/>
            <person name="Brown C.T."/>
            <person name="Hug L.A."/>
            <person name="Sharon I."/>
            <person name="Castelle C.J."/>
            <person name="Probst A.J."/>
            <person name="Thomas B.C."/>
            <person name="Singh A."/>
            <person name="Wilkins M.J."/>
            <person name="Karaoz U."/>
            <person name="Brodie E.L."/>
            <person name="Williams K.H."/>
            <person name="Hubbard S.S."/>
            <person name="Banfield J.F."/>
        </authorList>
    </citation>
    <scope>NUCLEOTIDE SEQUENCE [LARGE SCALE GENOMIC DNA]</scope>
</reference>
<dbReference type="EMBL" id="MHOD01000022">
    <property type="protein sequence ID" value="OGZ57788.1"/>
    <property type="molecule type" value="Genomic_DNA"/>
</dbReference>
<dbReference type="Gene3D" id="3.40.50.10320">
    <property type="entry name" value="LmbE-like"/>
    <property type="match status" value="1"/>
</dbReference>
<comment type="caution">
    <text evidence="1">The sequence shown here is derived from an EMBL/GenBank/DDBJ whole genome shotgun (WGS) entry which is preliminary data.</text>
</comment>
<dbReference type="STRING" id="1802158.A2827_01065"/>
<gene>
    <name evidence="1" type="ORF">A2827_01065</name>
</gene>